<feature type="domain" description="Putative restriction endonuclease" evidence="1">
    <location>
        <begin position="25"/>
        <end position="182"/>
    </location>
</feature>
<dbReference type="InterPro" id="IPR008538">
    <property type="entry name" value="Uma2"/>
</dbReference>
<dbReference type="InterPro" id="IPR011335">
    <property type="entry name" value="Restrct_endonuc-II-like"/>
</dbReference>
<evidence type="ECO:0000313" key="3">
    <source>
        <dbReference type="Proteomes" id="UP000305881"/>
    </source>
</evidence>
<dbReference type="GO" id="GO:0004519">
    <property type="term" value="F:endonuclease activity"/>
    <property type="evidence" value="ECO:0007669"/>
    <property type="project" value="UniProtKB-KW"/>
</dbReference>
<dbReference type="Gene3D" id="3.90.1570.10">
    <property type="entry name" value="tt1808, chain A"/>
    <property type="match status" value="1"/>
</dbReference>
<dbReference type="AlphaFoldDB" id="A0A4P9UPU8"/>
<proteinExistence type="predicted"/>
<dbReference type="CDD" id="cd06260">
    <property type="entry name" value="DUF820-like"/>
    <property type="match status" value="1"/>
</dbReference>
<protein>
    <submittedName>
        <fullName evidence="2">Uma2 family endonuclease</fullName>
    </submittedName>
</protein>
<dbReference type="OrthoDB" id="196625at2"/>
<accession>A0A4P9UPU8</accession>
<organism evidence="2 3">
    <name type="scientific">Methylotuvimicrobium buryatense</name>
    <name type="common">Methylomicrobium buryatense</name>
    <dbReference type="NCBI Taxonomy" id="95641"/>
    <lineage>
        <taxon>Bacteria</taxon>
        <taxon>Pseudomonadati</taxon>
        <taxon>Pseudomonadota</taxon>
        <taxon>Gammaproteobacteria</taxon>
        <taxon>Methylococcales</taxon>
        <taxon>Methylococcaceae</taxon>
        <taxon>Methylotuvimicrobium</taxon>
    </lineage>
</organism>
<dbReference type="RefSeq" id="WP_017839595.1">
    <property type="nucleotide sequence ID" value="NZ_CP035467.1"/>
</dbReference>
<dbReference type="Proteomes" id="UP000305881">
    <property type="component" value="Chromosome"/>
</dbReference>
<dbReference type="KEGG" id="mbur:EQU24_10250"/>
<dbReference type="PANTHER" id="PTHR35400:SF1">
    <property type="entry name" value="SLR1083 PROTEIN"/>
    <property type="match status" value="1"/>
</dbReference>
<name>A0A4P9UPU8_METBY</name>
<evidence type="ECO:0000259" key="1">
    <source>
        <dbReference type="Pfam" id="PF05685"/>
    </source>
</evidence>
<keyword evidence="2" id="KW-0540">Nuclease</keyword>
<dbReference type="STRING" id="675511.GCA_000341735_00991"/>
<keyword evidence="3" id="KW-1185">Reference proteome</keyword>
<keyword evidence="2" id="KW-0255">Endonuclease</keyword>
<dbReference type="SUPFAM" id="SSF52980">
    <property type="entry name" value="Restriction endonuclease-like"/>
    <property type="match status" value="1"/>
</dbReference>
<reference evidence="3" key="1">
    <citation type="journal article" date="2019" name="J. Bacteriol.">
        <title>A Mutagenic Screen Identifies a TonB-Dependent Receptor Required for the Lanthanide Metal Switch in the Type I Methanotroph 'Methylotuvimicrobium buryatense' 5GB1C.</title>
        <authorList>
            <person name="Groom J.D."/>
            <person name="Ford S.M."/>
            <person name="Pesesky M.W."/>
            <person name="Lidstrom M.E."/>
        </authorList>
    </citation>
    <scope>NUCLEOTIDE SEQUENCE [LARGE SCALE GENOMIC DNA]</scope>
    <source>
        <strain evidence="3">5GB1C</strain>
    </source>
</reference>
<gene>
    <name evidence="2" type="ORF">EQU24_10250</name>
</gene>
<dbReference type="InterPro" id="IPR012296">
    <property type="entry name" value="Nuclease_put_TT1808"/>
</dbReference>
<evidence type="ECO:0000313" key="2">
    <source>
        <dbReference type="EMBL" id="QCW82573.1"/>
    </source>
</evidence>
<sequence>MAIANPRKHLTDIDEWRRLGEAGIFPPDSRLELINGEILEMSPIGCNHAGHVIRLMNFFAIHVAGKAIMNAQNPLRLGDLSEPEPDFMLLKPNLDFYSTRHPVAADVLLLIEVADSSLEFDRNQKMHLYAMHRIPEYWLVNLNEARVEIYRKPAGDLYAEKRTLTSGDSIALSELPEITIDIGDII</sequence>
<keyword evidence="2" id="KW-0378">Hydrolase</keyword>
<dbReference type="EMBL" id="CP035467">
    <property type="protein sequence ID" value="QCW82573.1"/>
    <property type="molecule type" value="Genomic_DNA"/>
</dbReference>
<dbReference type="Pfam" id="PF05685">
    <property type="entry name" value="Uma2"/>
    <property type="match status" value="1"/>
</dbReference>
<dbReference type="PANTHER" id="PTHR35400">
    <property type="entry name" value="SLR1083 PROTEIN"/>
    <property type="match status" value="1"/>
</dbReference>